<feature type="domain" description="Aminotransferase class V" evidence="8">
    <location>
        <begin position="31"/>
        <end position="288"/>
    </location>
</feature>
<evidence type="ECO:0000313" key="9">
    <source>
        <dbReference type="EMBL" id="BDR92883.1"/>
    </source>
</evidence>
<dbReference type="GO" id="GO:0004760">
    <property type="term" value="F:L-serine-pyruvate transaminase activity"/>
    <property type="evidence" value="ECO:0007669"/>
    <property type="project" value="TreeGrafter"/>
</dbReference>
<dbReference type="Proteomes" id="UP000657075">
    <property type="component" value="Unassembled WGS sequence"/>
</dbReference>
<dbReference type="GO" id="GO:0008453">
    <property type="term" value="F:alanine-glyoxylate transaminase activity"/>
    <property type="evidence" value="ECO:0007669"/>
    <property type="project" value="TreeGrafter"/>
</dbReference>
<reference evidence="10" key="2">
    <citation type="submission" date="2020-09" db="EMBL/GenBank/DDBJ databases">
        <authorList>
            <person name="Sun Q."/>
            <person name="Ohkuma M."/>
        </authorList>
    </citation>
    <scope>NUCLEOTIDE SEQUENCE</scope>
    <source>
        <strain evidence="10">JCM 11219</strain>
    </source>
</reference>
<dbReference type="AlphaFoldDB" id="A0A830EI92"/>
<dbReference type="Proteomes" id="UP001060771">
    <property type="component" value="Chromosome"/>
</dbReference>
<reference evidence="10" key="1">
    <citation type="journal article" date="2014" name="Int. J. Syst. Evol. Microbiol.">
        <title>Complete genome sequence of Corynebacterium casei LMG S-19264T (=DSM 44701T), isolated from a smear-ripened cheese.</title>
        <authorList>
            <consortium name="US DOE Joint Genome Institute (JGI-PGF)"/>
            <person name="Walter F."/>
            <person name="Albersmeier A."/>
            <person name="Kalinowski J."/>
            <person name="Ruckert C."/>
        </authorList>
    </citation>
    <scope>NUCLEOTIDE SEQUENCE</scope>
    <source>
        <strain evidence="10">JCM 11219</strain>
    </source>
</reference>
<evidence type="ECO:0000256" key="7">
    <source>
        <dbReference type="RuleBase" id="RU004504"/>
    </source>
</evidence>
<protein>
    <submittedName>
        <fullName evidence="10">Aspartate aminotransferase</fullName>
    </submittedName>
</protein>
<evidence type="ECO:0000256" key="2">
    <source>
        <dbReference type="ARBA" id="ARBA00009236"/>
    </source>
</evidence>
<dbReference type="Gene3D" id="3.90.1150.10">
    <property type="entry name" value="Aspartate Aminotransferase, domain 1"/>
    <property type="match status" value="1"/>
</dbReference>
<evidence type="ECO:0000256" key="6">
    <source>
        <dbReference type="RuleBase" id="RU004075"/>
    </source>
</evidence>
<dbReference type="PIRSF" id="PIRSF000524">
    <property type="entry name" value="SPT"/>
    <property type="match status" value="1"/>
</dbReference>
<dbReference type="EMBL" id="BMNM01000013">
    <property type="protein sequence ID" value="GGI85383.1"/>
    <property type="molecule type" value="Genomic_DNA"/>
</dbReference>
<proteinExistence type="inferred from homology"/>
<reference evidence="9" key="4">
    <citation type="journal article" date="2023" name="Microbiol. Resour. Announc.">
        <title>Complete Genome Sequence of Vulcanisaeta souniana Strain IC-059, a Hyperthermophilic Archaeon Isolated from Hot Spring Water in Japan.</title>
        <authorList>
            <person name="Kato S."/>
            <person name="Itoh T."/>
            <person name="Wu L."/>
            <person name="Ma J."/>
            <person name="Ohkuma M."/>
        </authorList>
    </citation>
    <scope>NUCLEOTIDE SEQUENCE</scope>
    <source>
        <strain evidence="9">JCM 11219</strain>
    </source>
</reference>
<sequence>MFVSDPLIATPGPTEIPHRILLAMARRTTNPDLDPEFFRHYDEARSMLAEILGTKSGNVIVWVGEAMSGLEAAVANLVGSGDKVAVLSNGIFGDAFADLLRAYGGVPIIHKVEYTKVLDPDKVTSFLRNEARDARVVTMVHCETPSGTLNDLREMARAVKSEGKLLIVDAVSSIGGVEINVGWGVDILIGGSQKVLNLPSGLTILAVSDEAWETMKRTNYKGFYLNIRLWRDVVEKMEFPYTHSEPLINGLLESLKMIHEEGLDNVYRRHRAVARGVVRAVEAVNLRLIPELEVFASPTVTAFYIPNGLSDVKVIETARRYGVFIAGSWGPLKGRVLRIGHMGYTASINAMSNAIIALMKALNELGYHVKVGDAVEAFLSGVGA</sequence>
<reference evidence="12" key="3">
    <citation type="submission" date="2022-09" db="EMBL/GenBank/DDBJ databases">
        <title>Complete genome sequence of Vulcanisaeta souniana.</title>
        <authorList>
            <person name="Kato S."/>
            <person name="Itoh T."/>
            <person name="Ohkuma M."/>
        </authorList>
    </citation>
    <scope>NUCLEOTIDE SEQUENCE [LARGE SCALE GENOMIC DNA]</scope>
    <source>
        <strain evidence="12">JCM 11219</strain>
    </source>
</reference>
<dbReference type="InterPro" id="IPR000192">
    <property type="entry name" value="Aminotrans_V_dom"/>
</dbReference>
<evidence type="ECO:0000313" key="11">
    <source>
        <dbReference type="Proteomes" id="UP000657075"/>
    </source>
</evidence>
<keyword evidence="4" id="KW-0808">Transferase</keyword>
<accession>A0A830EI92</accession>
<organism evidence="10 11">
    <name type="scientific">Vulcanisaeta souniana JCM 11219</name>
    <dbReference type="NCBI Taxonomy" id="1293586"/>
    <lineage>
        <taxon>Archaea</taxon>
        <taxon>Thermoproteota</taxon>
        <taxon>Thermoprotei</taxon>
        <taxon>Thermoproteales</taxon>
        <taxon>Thermoproteaceae</taxon>
        <taxon>Vulcanisaeta</taxon>
    </lineage>
</organism>
<dbReference type="InterPro" id="IPR015424">
    <property type="entry name" value="PyrdxlP-dep_Trfase"/>
</dbReference>
<evidence type="ECO:0000313" key="12">
    <source>
        <dbReference type="Proteomes" id="UP001060771"/>
    </source>
</evidence>
<keyword evidence="12" id="KW-1185">Reference proteome</keyword>
<gene>
    <name evidence="10" type="ORF">GCM10007112_23000</name>
    <name evidence="9" type="ORF">Vsou_19760</name>
</gene>
<dbReference type="EMBL" id="AP026830">
    <property type="protein sequence ID" value="BDR92883.1"/>
    <property type="molecule type" value="Genomic_DNA"/>
</dbReference>
<dbReference type="InterPro" id="IPR015421">
    <property type="entry name" value="PyrdxlP-dep_Trfase_major"/>
</dbReference>
<comment type="similarity">
    <text evidence="2 6">Belongs to the class-V pyridoxal-phosphate-dependent aminotransferase family.</text>
</comment>
<dbReference type="GO" id="GO:0019265">
    <property type="term" value="P:glycine biosynthetic process, by transamination of glyoxylate"/>
    <property type="evidence" value="ECO:0007669"/>
    <property type="project" value="TreeGrafter"/>
</dbReference>
<dbReference type="GeneID" id="76207515"/>
<dbReference type="InterPro" id="IPR024169">
    <property type="entry name" value="SP_NH2Trfase/AEP_transaminase"/>
</dbReference>
<dbReference type="PANTHER" id="PTHR21152:SF24">
    <property type="entry name" value="ALANINE--GLYOXYLATE AMINOTRANSFERASE 1"/>
    <property type="match status" value="1"/>
</dbReference>
<dbReference type="InterPro" id="IPR020578">
    <property type="entry name" value="Aminotrans_V_PyrdxlP_BS"/>
</dbReference>
<evidence type="ECO:0000256" key="3">
    <source>
        <dbReference type="ARBA" id="ARBA00022576"/>
    </source>
</evidence>
<evidence type="ECO:0000256" key="5">
    <source>
        <dbReference type="ARBA" id="ARBA00022898"/>
    </source>
</evidence>
<evidence type="ECO:0000256" key="1">
    <source>
        <dbReference type="ARBA" id="ARBA00001933"/>
    </source>
</evidence>
<dbReference type="PANTHER" id="PTHR21152">
    <property type="entry name" value="AMINOTRANSFERASE CLASS V"/>
    <property type="match status" value="1"/>
</dbReference>
<evidence type="ECO:0000256" key="4">
    <source>
        <dbReference type="ARBA" id="ARBA00022679"/>
    </source>
</evidence>
<keyword evidence="5" id="KW-0663">Pyridoxal phosphate</keyword>
<comment type="cofactor">
    <cofactor evidence="1 7">
        <name>pyridoxal 5'-phosphate</name>
        <dbReference type="ChEBI" id="CHEBI:597326"/>
    </cofactor>
</comment>
<name>A0A830EI92_9CREN</name>
<dbReference type="PROSITE" id="PS00595">
    <property type="entry name" value="AA_TRANSFER_CLASS_5"/>
    <property type="match status" value="1"/>
</dbReference>
<evidence type="ECO:0000313" key="10">
    <source>
        <dbReference type="EMBL" id="GGI85383.1"/>
    </source>
</evidence>
<dbReference type="Gene3D" id="3.40.640.10">
    <property type="entry name" value="Type I PLP-dependent aspartate aminotransferase-like (Major domain)"/>
    <property type="match status" value="1"/>
</dbReference>
<evidence type="ECO:0000259" key="8">
    <source>
        <dbReference type="Pfam" id="PF00266"/>
    </source>
</evidence>
<keyword evidence="3 10" id="KW-0032">Aminotransferase</keyword>
<dbReference type="RefSeq" id="WP_188604057.1">
    <property type="nucleotide sequence ID" value="NZ_AP026830.1"/>
</dbReference>
<dbReference type="InterPro" id="IPR015422">
    <property type="entry name" value="PyrdxlP-dep_Trfase_small"/>
</dbReference>
<dbReference type="Pfam" id="PF00266">
    <property type="entry name" value="Aminotran_5"/>
    <property type="match status" value="1"/>
</dbReference>
<dbReference type="SUPFAM" id="SSF53383">
    <property type="entry name" value="PLP-dependent transferases"/>
    <property type="match status" value="1"/>
</dbReference>
<dbReference type="OrthoDB" id="35685at2157"/>